<evidence type="ECO:0000313" key="2">
    <source>
        <dbReference type="Proteomes" id="UP000830768"/>
    </source>
</evidence>
<name>A0ACD3YLS8_FUSSC</name>
<organism evidence="1 2">
    <name type="scientific">Fusarium solani subsp. cucurbitae</name>
    <name type="common">Neocosmosporum cucurbitae</name>
    <dbReference type="NCBI Taxonomy" id="2747967"/>
    <lineage>
        <taxon>Eukaryota</taxon>
        <taxon>Fungi</taxon>
        <taxon>Dikarya</taxon>
        <taxon>Ascomycota</taxon>
        <taxon>Pezizomycotina</taxon>
        <taxon>Sordariomycetes</taxon>
        <taxon>Hypocreomycetidae</taxon>
        <taxon>Hypocreales</taxon>
        <taxon>Nectriaceae</taxon>
        <taxon>Fusarium</taxon>
        <taxon>Fusarium solani species complex</taxon>
    </lineage>
</organism>
<keyword evidence="2" id="KW-1185">Reference proteome</keyword>
<protein>
    <submittedName>
        <fullName evidence="1">Uncharacterized protein</fullName>
    </submittedName>
</protein>
<sequence length="625" mass="68414">MSDSEATPEPEFEADSLTNFGTKLISDPTTDFAEQSQLTYLIPSETNLDLESAFRDLEPGKSILDSLERRDSLFFDETVDVLLLLRTPWKDEASLRSHLSRLVISVEAQVVNTKTHGRDNSVSETIFSGTVPDINDPFIIVDEDEEEDDNDDDDEDEDDEDEESDDDTKPTVKHVYAAWKLPVFLGRPRARVSTPSVIFTASASLKPDVSADLVGRGSGYLQSGVPSGFNLLESFGNDVALGGAKPRLSALRVSRVAPVTGSQDLTKHIRALPQVEHKIFPVVHIRIRFSRPTTAPTSAALIALLEVDFTAHFECEISLDKIDLSIHDATVESLNEDAGMELPLSCVSHDHITFFYRIAPREYDVSPKNPIRDLDISISATAQVIPGRCTPRLTMTWTTQIDFTLPVNPGYGTSTIGTGIIRSHRPSQLSITGQAVQHLKSPSIIRPDALPALEAATANTDIPVPELGITMTFTGPSEPVHPGQVFSWTVYVVNRVTEKNSLPPRKLALVAVPKRRRTELRMTRPPSVGGRRRGEKDIADAVTDENVLHALQKNALVESTDVVCLSADTRVGPLVPGACHVVELQFLALQEGVVGLEAIRVVDLGSNEHVDIRDLPTMLVEPAAE</sequence>
<proteinExistence type="predicted"/>
<reference evidence="1" key="1">
    <citation type="submission" date="2021-11" db="EMBL/GenBank/DDBJ databases">
        <title>Fusarium solani-melongenae Genome sequencing and assembly.</title>
        <authorList>
            <person name="Xie S."/>
            <person name="Huang L."/>
            <person name="Zhang X."/>
        </authorList>
    </citation>
    <scope>NUCLEOTIDE SEQUENCE</scope>
    <source>
        <strain evidence="1">CRI 24-3</strain>
    </source>
</reference>
<dbReference type="EMBL" id="CP090030">
    <property type="protein sequence ID" value="UPK89859.1"/>
    <property type="molecule type" value="Genomic_DNA"/>
</dbReference>
<dbReference type="Proteomes" id="UP000830768">
    <property type="component" value="Chromosome 1"/>
</dbReference>
<accession>A0ACD3YLS8</accession>
<evidence type="ECO:0000313" key="1">
    <source>
        <dbReference type="EMBL" id="UPK89859.1"/>
    </source>
</evidence>
<gene>
    <name evidence="1" type="ORF">LCI18_000794</name>
</gene>